<sequence>MAPSDTRQAPAAQGKARLVTEDLEKPLLDDRSYRVIKLANEMEVALVHDPKADKASASMDVNVGNFSDEADMPGMAHAVEHLLFMGTKKYPGENDYSQYLSSNSGHSNAYTASTSTNYYFDISAKPANDEDPTEANPSPLLGALDRFSQFLWNRSSLNLPLTASSRP</sequence>
<dbReference type="InterPro" id="IPR011249">
    <property type="entry name" value="Metalloenz_LuxS/M16"/>
</dbReference>
<protein>
    <recommendedName>
        <fullName evidence="7">Peptidase M16 N-terminal domain-containing protein</fullName>
    </recommendedName>
</protein>
<dbReference type="OrthoDB" id="952271at2759"/>
<comment type="similarity">
    <text evidence="1">Belongs to the peptidase M16 family.</text>
</comment>
<dbReference type="GO" id="GO:0046872">
    <property type="term" value="F:metal ion binding"/>
    <property type="evidence" value="ECO:0007669"/>
    <property type="project" value="UniProtKB-KW"/>
</dbReference>
<name>A0A9P1MFN0_9PEZI</name>
<dbReference type="InterPro" id="IPR050626">
    <property type="entry name" value="Peptidase_M16"/>
</dbReference>
<dbReference type="GO" id="GO:0051603">
    <property type="term" value="P:proteolysis involved in protein catabolic process"/>
    <property type="evidence" value="ECO:0007669"/>
    <property type="project" value="TreeGrafter"/>
</dbReference>
<keyword evidence="5" id="KW-0862">Zinc</keyword>
<evidence type="ECO:0000256" key="2">
    <source>
        <dbReference type="ARBA" id="ARBA00022670"/>
    </source>
</evidence>
<evidence type="ECO:0000259" key="7">
    <source>
        <dbReference type="Pfam" id="PF00675"/>
    </source>
</evidence>
<dbReference type="GO" id="GO:0005829">
    <property type="term" value="C:cytosol"/>
    <property type="evidence" value="ECO:0007669"/>
    <property type="project" value="TreeGrafter"/>
</dbReference>
<dbReference type="InterPro" id="IPR011765">
    <property type="entry name" value="Pept_M16_N"/>
</dbReference>
<dbReference type="PANTHER" id="PTHR43690:SF18">
    <property type="entry name" value="INSULIN-DEGRADING ENZYME-RELATED"/>
    <property type="match status" value="1"/>
</dbReference>
<keyword evidence="3" id="KW-0479">Metal-binding</keyword>
<evidence type="ECO:0000313" key="9">
    <source>
        <dbReference type="Proteomes" id="UP000838763"/>
    </source>
</evidence>
<dbReference type="Pfam" id="PF00675">
    <property type="entry name" value="Peptidase_M16"/>
    <property type="match status" value="1"/>
</dbReference>
<evidence type="ECO:0000256" key="5">
    <source>
        <dbReference type="ARBA" id="ARBA00022833"/>
    </source>
</evidence>
<feature type="domain" description="Peptidase M16 N-terminal" evidence="7">
    <location>
        <begin position="44"/>
        <end position="153"/>
    </location>
</feature>
<dbReference type="PANTHER" id="PTHR43690">
    <property type="entry name" value="NARDILYSIN"/>
    <property type="match status" value="1"/>
</dbReference>
<organism evidence="8 9">
    <name type="scientific">Parascedosporium putredinis</name>
    <dbReference type="NCBI Taxonomy" id="1442378"/>
    <lineage>
        <taxon>Eukaryota</taxon>
        <taxon>Fungi</taxon>
        <taxon>Dikarya</taxon>
        <taxon>Ascomycota</taxon>
        <taxon>Pezizomycotina</taxon>
        <taxon>Sordariomycetes</taxon>
        <taxon>Hypocreomycetidae</taxon>
        <taxon>Microascales</taxon>
        <taxon>Microascaceae</taxon>
        <taxon>Parascedosporium</taxon>
    </lineage>
</organism>
<proteinExistence type="inferred from homology"/>
<gene>
    <name evidence="8" type="ORF">PPNO1_LOCUS9078</name>
</gene>
<keyword evidence="2" id="KW-0645">Protease</keyword>
<evidence type="ECO:0000313" key="8">
    <source>
        <dbReference type="EMBL" id="CAI4219522.1"/>
    </source>
</evidence>
<keyword evidence="4" id="KW-0378">Hydrolase</keyword>
<evidence type="ECO:0000256" key="1">
    <source>
        <dbReference type="ARBA" id="ARBA00007261"/>
    </source>
</evidence>
<evidence type="ECO:0000256" key="4">
    <source>
        <dbReference type="ARBA" id="ARBA00022801"/>
    </source>
</evidence>
<dbReference type="Proteomes" id="UP000838763">
    <property type="component" value="Unassembled WGS sequence"/>
</dbReference>
<dbReference type="SUPFAM" id="SSF63411">
    <property type="entry name" value="LuxS/MPP-like metallohydrolase"/>
    <property type="match status" value="1"/>
</dbReference>
<evidence type="ECO:0000256" key="6">
    <source>
        <dbReference type="ARBA" id="ARBA00023049"/>
    </source>
</evidence>
<keyword evidence="6" id="KW-0482">Metalloprotease</keyword>
<evidence type="ECO:0000256" key="3">
    <source>
        <dbReference type="ARBA" id="ARBA00022723"/>
    </source>
</evidence>
<reference evidence="8" key="1">
    <citation type="submission" date="2022-11" db="EMBL/GenBank/DDBJ databases">
        <authorList>
            <person name="Scott C."/>
            <person name="Bruce N."/>
        </authorList>
    </citation>
    <scope>NUCLEOTIDE SEQUENCE</scope>
</reference>
<dbReference type="Gene3D" id="3.30.830.10">
    <property type="entry name" value="Metalloenzyme, LuxS/M16 peptidase-like"/>
    <property type="match status" value="1"/>
</dbReference>
<dbReference type="GO" id="GO:0004222">
    <property type="term" value="F:metalloendopeptidase activity"/>
    <property type="evidence" value="ECO:0007669"/>
    <property type="project" value="TreeGrafter"/>
</dbReference>
<comment type="caution">
    <text evidence="8">The sequence shown here is derived from an EMBL/GenBank/DDBJ whole genome shotgun (WGS) entry which is preliminary data.</text>
</comment>
<dbReference type="EMBL" id="CALLCH030000020">
    <property type="protein sequence ID" value="CAI4219522.1"/>
    <property type="molecule type" value="Genomic_DNA"/>
</dbReference>
<dbReference type="GO" id="GO:0043171">
    <property type="term" value="P:peptide catabolic process"/>
    <property type="evidence" value="ECO:0007669"/>
    <property type="project" value="TreeGrafter"/>
</dbReference>
<dbReference type="GO" id="GO:0005739">
    <property type="term" value="C:mitochondrion"/>
    <property type="evidence" value="ECO:0007669"/>
    <property type="project" value="TreeGrafter"/>
</dbReference>
<keyword evidence="9" id="KW-1185">Reference proteome</keyword>
<accession>A0A9P1MFN0</accession>
<dbReference type="AlphaFoldDB" id="A0A9P1MFN0"/>